<dbReference type="WBParaSite" id="maker-uti_cns_0003737-snap-gene-0.4-mRNA-1">
    <property type="protein sequence ID" value="maker-uti_cns_0003737-snap-gene-0.4-mRNA-1"/>
    <property type="gene ID" value="maker-uti_cns_0003737-snap-gene-0.4"/>
</dbReference>
<organism evidence="1 2">
    <name type="scientific">Macrostomum lignano</name>
    <dbReference type="NCBI Taxonomy" id="282301"/>
    <lineage>
        <taxon>Eukaryota</taxon>
        <taxon>Metazoa</taxon>
        <taxon>Spiralia</taxon>
        <taxon>Lophotrochozoa</taxon>
        <taxon>Platyhelminthes</taxon>
        <taxon>Rhabditophora</taxon>
        <taxon>Macrostomorpha</taxon>
        <taxon>Macrostomida</taxon>
        <taxon>Macrostomidae</taxon>
        <taxon>Macrostomum</taxon>
    </lineage>
</organism>
<accession>A0A1I8GZ21</accession>
<proteinExistence type="predicted"/>
<keyword evidence="1" id="KW-1185">Reference proteome</keyword>
<protein>
    <submittedName>
        <fullName evidence="2">SHR-BD domain-containing protein</fullName>
    </submittedName>
</protein>
<dbReference type="AlphaFoldDB" id="A0A1I8GZ21"/>
<reference evidence="2" key="1">
    <citation type="submission" date="2016-11" db="UniProtKB">
        <authorList>
            <consortium name="WormBaseParasite"/>
        </authorList>
    </citation>
    <scope>IDENTIFICATION</scope>
</reference>
<sequence length="115" mass="12368">RVMKSIVETPNDANGEGTSDGFRITLVWSIQVRYEAALVPPGSDINYSAVAPISGIVISVKCGKSSNVPFRHERATHWTWASTGEARVFTASLADPCVMVSQARALPFSTSAKRS</sequence>
<dbReference type="Proteomes" id="UP000095280">
    <property type="component" value="Unplaced"/>
</dbReference>
<evidence type="ECO:0000313" key="1">
    <source>
        <dbReference type="Proteomes" id="UP000095280"/>
    </source>
</evidence>
<name>A0A1I8GZ21_9PLAT</name>
<evidence type="ECO:0000313" key="2">
    <source>
        <dbReference type="WBParaSite" id="maker-uti_cns_0003737-snap-gene-0.4-mRNA-1"/>
    </source>
</evidence>